<sequence length="638" mass="73014">MSTIVKPTGFEAKHITYVVDQEKGTNDMLVIKEVVHLDDGRRVPRLRLEENYKRPFWITHKGRRNHKEKKDYELASNLQEYSSTQLDLVHNIARTLNINPGFRPQQRVIQREPYVYGADVNSACCKKAEYRTKYPDTISFNTVAGGDIETDVIGIDGGPKDDIICMSVSHKDQVRLVYLKRWIADIDDPVGETQREAERLIPSLIAERKLNIEVLIADTPAQVVMRCIEKLHEWKPDWFAFWNMDFDISKIIRALQNEGIDPAIVFSDPTIPAKYKFFDYRKGNTQKTTASGKVMSINVEDRWNWVTHPATFQCIDAMTVYRITRLANGKDPSYALDAILKKELNDSYDTVIKHPGDIQAFLDRANDMTKNKGGFIYYYVNEEFVGQTITHDQIKIGDEVEVKLDFGKLKIPETDQYTGLRWHEVMQKDFKIVYGVYNIVDSVRLEQLDEKTKDLASSITMYSKNSDFKNFNSNPKRLTDDMHFWYLNRPNKSVIGTASDQMSHELDRFVIGHDDWIVTLPSYMAAAEGLACVAEMQSYLTLIFTHVADLDIVSTYPNVSQILNIARETCVMEFCQIQGITEAIRRELGVNLTGGRVNSVEIAQKVLGAPAFDTMLDAYLAHKAKKQAANQPEFKQVA</sequence>
<dbReference type="InterPro" id="IPR012337">
    <property type="entry name" value="RNaseH-like_sf"/>
</dbReference>
<dbReference type="GO" id="GO:0003676">
    <property type="term" value="F:nucleic acid binding"/>
    <property type="evidence" value="ECO:0007669"/>
    <property type="project" value="InterPro"/>
</dbReference>
<reference evidence="1 2" key="1">
    <citation type="submission" date="2017-05" db="EMBL/GenBank/DDBJ databases">
        <authorList>
            <person name="Song R."/>
            <person name="Chenine A.L."/>
            <person name="Ruprecht R.M."/>
        </authorList>
    </citation>
    <scope>NUCLEOTIDE SEQUENCE [LARGE SCALE GENOMIC DNA]</scope>
</reference>
<keyword evidence="2" id="KW-1185">Reference proteome</keyword>
<evidence type="ECO:0000313" key="1">
    <source>
        <dbReference type="EMBL" id="ARV77505.1"/>
    </source>
</evidence>
<dbReference type="Gene3D" id="3.30.420.10">
    <property type="entry name" value="Ribonuclease H-like superfamily/Ribonuclease H"/>
    <property type="match status" value="1"/>
</dbReference>
<dbReference type="OrthoDB" id="1995at10239"/>
<dbReference type="EMBL" id="MF063068">
    <property type="protein sequence ID" value="ARV77505.1"/>
    <property type="molecule type" value="Genomic_DNA"/>
</dbReference>
<dbReference type="InterPro" id="IPR036397">
    <property type="entry name" value="RNaseH_sf"/>
</dbReference>
<name>A0A1Y0SY66_9CAUD</name>
<organism evidence="1 2">
    <name type="scientific">Pseudomonas phage Noxifer</name>
    <dbReference type="NCBI Taxonomy" id="2006684"/>
    <lineage>
        <taxon>Viruses</taxon>
        <taxon>Duplodnaviria</taxon>
        <taxon>Heunggongvirae</taxon>
        <taxon>Uroviricota</taxon>
        <taxon>Caudoviricetes</taxon>
        <taxon>Chimalliviridae</taxon>
        <taxon>Noxifervirus</taxon>
        <taxon>Noxifervirus noxifer</taxon>
    </lineage>
</organism>
<accession>A0A1Y0SY66</accession>
<proteinExistence type="predicted"/>
<dbReference type="Proteomes" id="UP000224829">
    <property type="component" value="Segment"/>
</dbReference>
<dbReference type="SUPFAM" id="SSF53098">
    <property type="entry name" value="Ribonuclease H-like"/>
    <property type="match status" value="1"/>
</dbReference>
<evidence type="ECO:0000313" key="2">
    <source>
        <dbReference type="Proteomes" id="UP000224829"/>
    </source>
</evidence>
<gene>
    <name evidence="1" type="ORF">NOXIFER_83</name>
</gene>
<protein>
    <submittedName>
        <fullName evidence="1">Uncharacterized protein</fullName>
    </submittedName>
</protein>